<dbReference type="InterPro" id="IPR029058">
    <property type="entry name" value="AB_hydrolase_fold"/>
</dbReference>
<proteinExistence type="predicted"/>
<dbReference type="PANTHER" id="PTHR43798:SF27">
    <property type="entry name" value="HYDROLASE ALPHA_BETA HYDROLASE FOLD FAMILY"/>
    <property type="match status" value="1"/>
</dbReference>
<evidence type="ECO:0000313" key="3">
    <source>
        <dbReference type="Proteomes" id="UP000000849"/>
    </source>
</evidence>
<name>D5UDC3_CELFN</name>
<organism evidence="2 3">
    <name type="scientific">Cellulomonas flavigena (strain ATCC 482 / DSM 20109 / BCRC 11376 / JCM 18109 / NBRC 3775 / NCIMB 8073 / NRS 134)</name>
    <dbReference type="NCBI Taxonomy" id="446466"/>
    <lineage>
        <taxon>Bacteria</taxon>
        <taxon>Bacillati</taxon>
        <taxon>Actinomycetota</taxon>
        <taxon>Actinomycetes</taxon>
        <taxon>Micrococcales</taxon>
        <taxon>Cellulomonadaceae</taxon>
        <taxon>Cellulomonas</taxon>
    </lineage>
</organism>
<feature type="domain" description="AB hydrolase-1" evidence="1">
    <location>
        <begin position="22"/>
        <end position="268"/>
    </location>
</feature>
<dbReference type="AlphaFoldDB" id="D5UDC3"/>
<dbReference type="Gene3D" id="3.40.50.1820">
    <property type="entry name" value="alpha/beta hydrolase"/>
    <property type="match status" value="1"/>
</dbReference>
<dbReference type="InterPro" id="IPR050266">
    <property type="entry name" value="AB_hydrolase_sf"/>
</dbReference>
<dbReference type="SUPFAM" id="SSF53474">
    <property type="entry name" value="alpha/beta-Hydrolases"/>
    <property type="match status" value="1"/>
</dbReference>
<gene>
    <name evidence="2" type="ordered locus">Cfla_3507</name>
</gene>
<protein>
    <submittedName>
        <fullName evidence="2">Alpha/beta hydrolase fold protein</fullName>
    </submittedName>
</protein>
<dbReference type="Proteomes" id="UP000000849">
    <property type="component" value="Chromosome"/>
</dbReference>
<reference evidence="2 3" key="1">
    <citation type="journal article" date="2010" name="Stand. Genomic Sci.">
        <title>Complete genome sequence of Cellulomonas flavigena type strain (134).</title>
        <authorList>
            <person name="Abt B."/>
            <person name="Foster B."/>
            <person name="Lapidus A."/>
            <person name="Clum A."/>
            <person name="Sun H."/>
            <person name="Pukall R."/>
            <person name="Lucas S."/>
            <person name="Glavina Del Rio T."/>
            <person name="Nolan M."/>
            <person name="Tice H."/>
            <person name="Cheng J.F."/>
            <person name="Pitluck S."/>
            <person name="Liolios K."/>
            <person name="Ivanova N."/>
            <person name="Mavromatis K."/>
            <person name="Ovchinnikova G."/>
            <person name="Pati A."/>
            <person name="Goodwin L."/>
            <person name="Chen A."/>
            <person name="Palaniappan K."/>
            <person name="Land M."/>
            <person name="Hauser L."/>
            <person name="Chang Y.J."/>
            <person name="Jeffries C.D."/>
            <person name="Rohde M."/>
            <person name="Goker M."/>
            <person name="Woyke T."/>
            <person name="Bristow J."/>
            <person name="Eisen J.A."/>
            <person name="Markowitz V."/>
            <person name="Hugenholtz P."/>
            <person name="Kyrpides N.C."/>
            <person name="Klenk H.P."/>
        </authorList>
    </citation>
    <scope>NUCLEOTIDE SEQUENCE [LARGE SCALE GENOMIC DNA]</scope>
    <source>
        <strain evidence="3">ATCC 482 / DSM 20109 / BCRC 11376 / JCM 18109 / NBRC 3775 / NCIMB 8073 / NRS 134</strain>
    </source>
</reference>
<dbReference type="GO" id="GO:0016020">
    <property type="term" value="C:membrane"/>
    <property type="evidence" value="ECO:0007669"/>
    <property type="project" value="TreeGrafter"/>
</dbReference>
<evidence type="ECO:0000313" key="2">
    <source>
        <dbReference type="EMBL" id="ADG76379.1"/>
    </source>
</evidence>
<keyword evidence="3" id="KW-1185">Reference proteome</keyword>
<dbReference type="PANTHER" id="PTHR43798">
    <property type="entry name" value="MONOACYLGLYCEROL LIPASE"/>
    <property type="match status" value="1"/>
</dbReference>
<sequence>MNGTVRADDGTLLAYRVLGDGPALLCLPGGPMQDADYLGDLGGLSAHRRLVLLDPRGTGRSGTPADPTSYRCDRLVGDVERVREHLGLERVDVLAHSAGANLAALHAAAHPDRVGRLVLVTPSVLALGIDVPDDVRRDLARSRRDEPWFADASPALEAAMAGEGDPGTADRIAPFLAGRWDDAARAHHAAQRGRRNDEAAAAYGGAGVFDVDRTRAAVRALPAPVLALAGGVDVAAPPAAVAEVAEAYGRGRLVVQPGAGHAPWLDDPTAFVCAVEGFLATP</sequence>
<dbReference type="RefSeq" id="WP_013118707.1">
    <property type="nucleotide sequence ID" value="NC_014151.1"/>
</dbReference>
<dbReference type="HOGENOM" id="CLU_020336_50_0_11"/>
<keyword evidence="2" id="KW-0378">Hydrolase</keyword>
<evidence type="ECO:0000259" key="1">
    <source>
        <dbReference type="Pfam" id="PF00561"/>
    </source>
</evidence>
<accession>D5UDC3</accession>
<dbReference type="GO" id="GO:0016787">
    <property type="term" value="F:hydrolase activity"/>
    <property type="evidence" value="ECO:0007669"/>
    <property type="project" value="UniProtKB-KW"/>
</dbReference>
<dbReference type="KEGG" id="cfl:Cfla_3507"/>
<dbReference type="eggNOG" id="COG0596">
    <property type="taxonomic scope" value="Bacteria"/>
</dbReference>
<dbReference type="EMBL" id="CP001964">
    <property type="protein sequence ID" value="ADG76379.1"/>
    <property type="molecule type" value="Genomic_DNA"/>
</dbReference>
<dbReference type="STRING" id="446466.Cfla_3507"/>
<dbReference type="Pfam" id="PF00561">
    <property type="entry name" value="Abhydrolase_1"/>
    <property type="match status" value="1"/>
</dbReference>
<dbReference type="InterPro" id="IPR000073">
    <property type="entry name" value="AB_hydrolase_1"/>
</dbReference>